<dbReference type="GO" id="GO:0005524">
    <property type="term" value="F:ATP binding"/>
    <property type="evidence" value="ECO:0007669"/>
    <property type="project" value="UniProtKB-KW"/>
</dbReference>
<dbReference type="PROSITE" id="PS50160">
    <property type="entry name" value="DNA_LIGASE_A3"/>
    <property type="match status" value="1"/>
</dbReference>
<dbReference type="Pfam" id="PF01068">
    <property type="entry name" value="DNA_ligase_A_M"/>
    <property type="match status" value="1"/>
</dbReference>
<dbReference type="EMBL" id="JAAGSC010000043">
    <property type="protein sequence ID" value="NDY96539.1"/>
    <property type="molecule type" value="Genomic_DNA"/>
</dbReference>
<evidence type="ECO:0000256" key="10">
    <source>
        <dbReference type="ARBA" id="ARBA00023172"/>
    </source>
</evidence>
<keyword evidence="10" id="KW-0233">DNA recombination</keyword>
<gene>
    <name evidence="15" type="ORF">G3I74_12435</name>
</gene>
<evidence type="ECO:0000313" key="15">
    <source>
        <dbReference type="EMBL" id="NDY96539.1"/>
    </source>
</evidence>
<evidence type="ECO:0000256" key="6">
    <source>
        <dbReference type="ARBA" id="ARBA00022741"/>
    </source>
</evidence>
<keyword evidence="4" id="KW-0235">DNA replication</keyword>
<comment type="caution">
    <text evidence="15">The sequence shown here is derived from an EMBL/GenBank/DDBJ whole genome shotgun (WGS) entry which is preliminary data.</text>
</comment>
<dbReference type="Pfam" id="PF04679">
    <property type="entry name" value="DNA_ligase_A_C"/>
    <property type="match status" value="1"/>
</dbReference>
<dbReference type="GO" id="GO:0003910">
    <property type="term" value="F:DNA ligase (ATP) activity"/>
    <property type="evidence" value="ECO:0007669"/>
    <property type="project" value="UniProtKB-EC"/>
</dbReference>
<evidence type="ECO:0000256" key="4">
    <source>
        <dbReference type="ARBA" id="ARBA00022705"/>
    </source>
</evidence>
<keyword evidence="7" id="KW-0227">DNA damage</keyword>
<organism evidence="15 16">
    <name type="scientific">Wenzhouxiangella limi</name>
    <dbReference type="NCBI Taxonomy" id="2707351"/>
    <lineage>
        <taxon>Bacteria</taxon>
        <taxon>Pseudomonadati</taxon>
        <taxon>Pseudomonadota</taxon>
        <taxon>Gammaproteobacteria</taxon>
        <taxon>Chromatiales</taxon>
        <taxon>Wenzhouxiangellaceae</taxon>
        <taxon>Wenzhouxiangella</taxon>
    </lineage>
</organism>
<evidence type="ECO:0000256" key="2">
    <source>
        <dbReference type="ARBA" id="ARBA00022598"/>
    </source>
</evidence>
<dbReference type="Proteomes" id="UP000484885">
    <property type="component" value="Unassembled WGS sequence"/>
</dbReference>
<dbReference type="RefSeq" id="WP_164211931.1">
    <property type="nucleotide sequence ID" value="NZ_JAAGSC010000043.1"/>
</dbReference>
<keyword evidence="8" id="KW-0067">ATP-binding</keyword>
<evidence type="ECO:0000259" key="14">
    <source>
        <dbReference type="PROSITE" id="PS50160"/>
    </source>
</evidence>
<dbReference type="Gene3D" id="2.40.50.140">
    <property type="entry name" value="Nucleic acid-binding proteins"/>
    <property type="match status" value="1"/>
</dbReference>
<dbReference type="GO" id="GO:0046872">
    <property type="term" value="F:metal ion binding"/>
    <property type="evidence" value="ECO:0007669"/>
    <property type="project" value="UniProtKB-KW"/>
</dbReference>
<dbReference type="SUPFAM" id="SSF56091">
    <property type="entry name" value="DNA ligase/mRNA capping enzyme, catalytic domain"/>
    <property type="match status" value="1"/>
</dbReference>
<keyword evidence="16" id="KW-1185">Reference proteome</keyword>
<keyword evidence="9" id="KW-0460">Magnesium</keyword>
<evidence type="ECO:0000256" key="12">
    <source>
        <dbReference type="ARBA" id="ARBA00023306"/>
    </source>
</evidence>
<evidence type="ECO:0000313" key="16">
    <source>
        <dbReference type="Proteomes" id="UP000484885"/>
    </source>
</evidence>
<reference evidence="15 16" key="1">
    <citation type="submission" date="2020-02" db="EMBL/GenBank/DDBJ databases">
        <authorList>
            <person name="Zhang X.-Y."/>
        </authorList>
    </citation>
    <scope>NUCLEOTIDE SEQUENCE [LARGE SCALE GENOMIC DNA]</scope>
    <source>
        <strain evidence="15 16">C33</strain>
    </source>
</reference>
<dbReference type="InterPro" id="IPR036599">
    <property type="entry name" value="DNA_ligase_N_sf"/>
</dbReference>
<dbReference type="InterPro" id="IPR050191">
    <property type="entry name" value="ATP-dep_DNA_ligase"/>
</dbReference>
<dbReference type="Pfam" id="PF04675">
    <property type="entry name" value="DNA_ligase_A_N"/>
    <property type="match status" value="1"/>
</dbReference>
<dbReference type="NCBIfam" id="NF006701">
    <property type="entry name" value="PRK09247.1"/>
    <property type="match status" value="1"/>
</dbReference>
<name>A0A845VH62_9GAMM</name>
<protein>
    <recommendedName>
        <fullName evidence="1">DNA ligase (ATP)</fullName>
        <ecNumber evidence="1">6.5.1.1</ecNumber>
    </recommendedName>
</protein>
<dbReference type="CDD" id="cd07972">
    <property type="entry name" value="OBF_DNA_ligase_Arch_LigB"/>
    <property type="match status" value="1"/>
</dbReference>
<evidence type="ECO:0000256" key="3">
    <source>
        <dbReference type="ARBA" id="ARBA00022618"/>
    </source>
</evidence>
<dbReference type="GO" id="GO:0051301">
    <property type="term" value="P:cell division"/>
    <property type="evidence" value="ECO:0007669"/>
    <property type="project" value="UniProtKB-KW"/>
</dbReference>
<dbReference type="NCBIfam" id="TIGR04120">
    <property type="entry name" value="DNA_lig_bact"/>
    <property type="match status" value="1"/>
</dbReference>
<dbReference type="Gene3D" id="3.30.470.30">
    <property type="entry name" value="DNA ligase/mRNA capping enzyme"/>
    <property type="match status" value="1"/>
</dbReference>
<evidence type="ECO:0000256" key="7">
    <source>
        <dbReference type="ARBA" id="ARBA00022763"/>
    </source>
</evidence>
<dbReference type="Gene3D" id="1.10.3260.10">
    <property type="entry name" value="DNA ligase, ATP-dependent, N-terminal domain"/>
    <property type="match status" value="1"/>
</dbReference>
<keyword evidence="12" id="KW-0131">Cell cycle</keyword>
<evidence type="ECO:0000256" key="11">
    <source>
        <dbReference type="ARBA" id="ARBA00023204"/>
    </source>
</evidence>
<dbReference type="SUPFAM" id="SSF50249">
    <property type="entry name" value="Nucleic acid-binding proteins"/>
    <property type="match status" value="1"/>
</dbReference>
<dbReference type="InterPro" id="IPR012308">
    <property type="entry name" value="DNA_ligase_ATP-dep_N"/>
</dbReference>
<dbReference type="GO" id="GO:0006260">
    <property type="term" value="P:DNA replication"/>
    <property type="evidence" value="ECO:0007669"/>
    <property type="project" value="UniProtKB-KW"/>
</dbReference>
<evidence type="ECO:0000256" key="13">
    <source>
        <dbReference type="ARBA" id="ARBA00034003"/>
    </source>
</evidence>
<comment type="catalytic activity">
    <reaction evidence="13">
        <text>ATP + (deoxyribonucleotide)n-3'-hydroxyl + 5'-phospho-(deoxyribonucleotide)m = (deoxyribonucleotide)n+m + AMP + diphosphate.</text>
        <dbReference type="EC" id="6.5.1.1"/>
    </reaction>
</comment>
<dbReference type="CDD" id="cd07897">
    <property type="entry name" value="Adenylation_DNA_ligase_Bac1"/>
    <property type="match status" value="1"/>
</dbReference>
<sequence>MKTFARLFDRLDRTTATNAKIEALIDYFRSADPGDAAWAVSFLTGRRIKRLVNTRELREWAAAASGLPLWLVEDSYEHVGDLAETLHLLLPPADTGSPAPGLASMVNDHLLALRAADDDQRRRAVLEMWRRLDGSERFLFNKLLTGGFRVGVSKRLVTRALAEVAGVDSSLIAHRLMGRWQPTASFFGGLVAPQSDDDIDPAVPYPFFLAAPLEDEPETLGEPGAWQAEWKWDGIRAQLIRRAGQTYVWSRGEELMNGRFPEIEAAAEQLPDGCVLDGEIMAWRADKPLPFALLQRRIGRKKPGPKTLADAPVAFLAYDCLESDGQDIRTQPLAMRLRQLDLALAAAPDLRRSGAIDFQDWAELPALRASARERGVEGLMLKHLDSPYRVGRKRGDWWKWKVEPYTFDGVLIYAQPGHGRRSGLFTDYTFAVHDGEALVPVAKAYSGLSQAEIDRLDRWIRSHTRERFGPVRSVEPVHVFELAFEGIAASRRHKSGIALRFPRIHRWREDLSVADADSLADLQRLLEHEPA</sequence>
<keyword evidence="11" id="KW-0234">DNA repair</keyword>
<evidence type="ECO:0000256" key="8">
    <source>
        <dbReference type="ARBA" id="ARBA00022840"/>
    </source>
</evidence>
<keyword evidence="5" id="KW-0479">Metal-binding</keyword>
<dbReference type="PANTHER" id="PTHR45674">
    <property type="entry name" value="DNA LIGASE 1/3 FAMILY MEMBER"/>
    <property type="match status" value="1"/>
</dbReference>
<dbReference type="GO" id="GO:0006310">
    <property type="term" value="P:DNA recombination"/>
    <property type="evidence" value="ECO:0007669"/>
    <property type="project" value="UniProtKB-KW"/>
</dbReference>
<dbReference type="InterPro" id="IPR012309">
    <property type="entry name" value="DNA_ligase_ATP-dep_C"/>
</dbReference>
<dbReference type="PANTHER" id="PTHR45674:SF13">
    <property type="entry name" value="DNA LIGASE-RELATED"/>
    <property type="match status" value="1"/>
</dbReference>
<dbReference type="PROSITE" id="PS00697">
    <property type="entry name" value="DNA_LIGASE_A1"/>
    <property type="match status" value="1"/>
</dbReference>
<feature type="domain" description="ATP-dependent DNA ligase family profile" evidence="14">
    <location>
        <begin position="306"/>
        <end position="434"/>
    </location>
</feature>
<accession>A0A845VH62</accession>
<keyword evidence="6" id="KW-0547">Nucleotide-binding</keyword>
<dbReference type="GO" id="GO:0006281">
    <property type="term" value="P:DNA repair"/>
    <property type="evidence" value="ECO:0007669"/>
    <property type="project" value="UniProtKB-KW"/>
</dbReference>
<dbReference type="InterPro" id="IPR016059">
    <property type="entry name" value="DNA_ligase_ATP-dep_CS"/>
</dbReference>
<dbReference type="AlphaFoldDB" id="A0A845VH62"/>
<dbReference type="GO" id="GO:0003677">
    <property type="term" value="F:DNA binding"/>
    <property type="evidence" value="ECO:0007669"/>
    <property type="project" value="InterPro"/>
</dbReference>
<dbReference type="EC" id="6.5.1.1" evidence="1"/>
<dbReference type="InterPro" id="IPR012310">
    <property type="entry name" value="DNA_ligase_ATP-dep_cent"/>
</dbReference>
<keyword evidence="2 15" id="KW-0436">Ligase</keyword>
<evidence type="ECO:0000256" key="1">
    <source>
        <dbReference type="ARBA" id="ARBA00012727"/>
    </source>
</evidence>
<dbReference type="InterPro" id="IPR026333">
    <property type="entry name" value="ATP_dep_DNA_lig_pp_1105_fam"/>
</dbReference>
<dbReference type="InterPro" id="IPR012340">
    <property type="entry name" value="NA-bd_OB-fold"/>
</dbReference>
<evidence type="ECO:0000256" key="9">
    <source>
        <dbReference type="ARBA" id="ARBA00022842"/>
    </source>
</evidence>
<evidence type="ECO:0000256" key="5">
    <source>
        <dbReference type="ARBA" id="ARBA00022723"/>
    </source>
</evidence>
<keyword evidence="3" id="KW-0132">Cell division</keyword>
<dbReference type="SUPFAM" id="SSF117018">
    <property type="entry name" value="ATP-dependent DNA ligase DNA-binding domain"/>
    <property type="match status" value="1"/>
</dbReference>
<proteinExistence type="predicted"/>